<evidence type="ECO:0000313" key="2">
    <source>
        <dbReference type="Proteomes" id="UP000054558"/>
    </source>
</evidence>
<organism evidence="1 2">
    <name type="scientific">Klebsormidium nitens</name>
    <name type="common">Green alga</name>
    <name type="synonym">Ulothrix nitens</name>
    <dbReference type="NCBI Taxonomy" id="105231"/>
    <lineage>
        <taxon>Eukaryota</taxon>
        <taxon>Viridiplantae</taxon>
        <taxon>Streptophyta</taxon>
        <taxon>Klebsormidiophyceae</taxon>
        <taxon>Klebsormidiales</taxon>
        <taxon>Klebsormidiaceae</taxon>
        <taxon>Klebsormidium</taxon>
    </lineage>
</organism>
<evidence type="ECO:0000313" key="1">
    <source>
        <dbReference type="EMBL" id="GAQ87033.1"/>
    </source>
</evidence>
<proteinExistence type="predicted"/>
<evidence type="ECO:0008006" key="3">
    <source>
        <dbReference type="Google" id="ProtNLM"/>
    </source>
</evidence>
<accession>A0A1Y1I908</accession>
<reference evidence="1 2" key="1">
    <citation type="journal article" date="2014" name="Nat. Commun.">
        <title>Klebsormidium flaccidum genome reveals primary factors for plant terrestrial adaptation.</title>
        <authorList>
            <person name="Hori K."/>
            <person name="Maruyama F."/>
            <person name="Fujisawa T."/>
            <person name="Togashi T."/>
            <person name="Yamamoto N."/>
            <person name="Seo M."/>
            <person name="Sato S."/>
            <person name="Yamada T."/>
            <person name="Mori H."/>
            <person name="Tajima N."/>
            <person name="Moriyama T."/>
            <person name="Ikeuchi M."/>
            <person name="Watanabe M."/>
            <person name="Wada H."/>
            <person name="Kobayashi K."/>
            <person name="Saito M."/>
            <person name="Masuda T."/>
            <person name="Sasaki-Sekimoto Y."/>
            <person name="Mashiguchi K."/>
            <person name="Awai K."/>
            <person name="Shimojima M."/>
            <person name="Masuda S."/>
            <person name="Iwai M."/>
            <person name="Nobusawa T."/>
            <person name="Narise T."/>
            <person name="Kondo S."/>
            <person name="Saito H."/>
            <person name="Sato R."/>
            <person name="Murakawa M."/>
            <person name="Ihara Y."/>
            <person name="Oshima-Yamada Y."/>
            <person name="Ohtaka K."/>
            <person name="Satoh M."/>
            <person name="Sonobe K."/>
            <person name="Ishii M."/>
            <person name="Ohtani R."/>
            <person name="Kanamori-Sato M."/>
            <person name="Honoki R."/>
            <person name="Miyazaki D."/>
            <person name="Mochizuki H."/>
            <person name="Umetsu J."/>
            <person name="Higashi K."/>
            <person name="Shibata D."/>
            <person name="Kamiya Y."/>
            <person name="Sato N."/>
            <person name="Nakamura Y."/>
            <person name="Tabata S."/>
            <person name="Ida S."/>
            <person name="Kurokawa K."/>
            <person name="Ohta H."/>
        </authorList>
    </citation>
    <scope>NUCLEOTIDE SEQUENCE [LARGE SCALE GENOMIC DNA]</scope>
    <source>
        <strain evidence="1 2">NIES-2285</strain>
    </source>
</reference>
<dbReference type="EMBL" id="DF237275">
    <property type="protein sequence ID" value="GAQ87033.1"/>
    <property type="molecule type" value="Genomic_DNA"/>
</dbReference>
<protein>
    <recommendedName>
        <fullName evidence="3">Replication factor A C-terminal domain-containing protein</fullName>
    </recommendedName>
</protein>
<dbReference type="AlphaFoldDB" id="A0A1Y1I908"/>
<gene>
    <name evidence="1" type="ORF">KFL_003260160</name>
</gene>
<name>A0A1Y1I908_KLENI</name>
<sequence length="230" mass="25471">MAHLPELKQLQVRGDVIIVSGIQYDQDQGCSSTRNTTIVKSDASAAAVAGIGLTYRVSTVDKILPWSRVIQSLSGSKWTTATILASFTNFTKIDSIVYGCYDCSDSASRNPVTHEMFCDQGCQPGPLQDACVEVTVSVDIRIDSGPDTLSVKIWPNELALVTGAHLKSFSTKPPNERIDQLNTRFKNRSFAMHVRIRENPNSQYSQYQAKIIGLDLLPEFGFFNKKYKAE</sequence>
<keyword evidence="2" id="KW-1185">Reference proteome</keyword>
<dbReference type="Proteomes" id="UP000054558">
    <property type="component" value="Unassembled WGS sequence"/>
</dbReference>